<gene>
    <name evidence="1" type="ORF">CEXT_333661</name>
</gene>
<reference evidence="1 2" key="1">
    <citation type="submission" date="2021-06" db="EMBL/GenBank/DDBJ databases">
        <title>Caerostris extrusa draft genome.</title>
        <authorList>
            <person name="Kono N."/>
            <person name="Arakawa K."/>
        </authorList>
    </citation>
    <scope>NUCLEOTIDE SEQUENCE [LARGE SCALE GENOMIC DNA]</scope>
</reference>
<proteinExistence type="predicted"/>
<comment type="caution">
    <text evidence="1">The sequence shown here is derived from an EMBL/GenBank/DDBJ whole genome shotgun (WGS) entry which is preliminary data.</text>
</comment>
<accession>A0AAV4NIB1</accession>
<protein>
    <submittedName>
        <fullName evidence="1">Uncharacterized protein</fullName>
    </submittedName>
</protein>
<evidence type="ECO:0000313" key="1">
    <source>
        <dbReference type="EMBL" id="GIX84549.1"/>
    </source>
</evidence>
<dbReference type="Proteomes" id="UP001054945">
    <property type="component" value="Unassembled WGS sequence"/>
</dbReference>
<evidence type="ECO:0000313" key="2">
    <source>
        <dbReference type="Proteomes" id="UP001054945"/>
    </source>
</evidence>
<dbReference type="AlphaFoldDB" id="A0AAV4NIB1"/>
<name>A0AAV4NIB1_CAEEX</name>
<sequence>MAFEQVMSLKYMRTPYVIMLCALILVLKIPKRRCFFVSQNPTIHLHENRFLDIMATRKFSHRLQSLLLCSRRRLKSLSLEINKSFASPSSLLPSS</sequence>
<organism evidence="1 2">
    <name type="scientific">Caerostris extrusa</name>
    <name type="common">Bark spider</name>
    <name type="synonym">Caerostris bankana</name>
    <dbReference type="NCBI Taxonomy" id="172846"/>
    <lineage>
        <taxon>Eukaryota</taxon>
        <taxon>Metazoa</taxon>
        <taxon>Ecdysozoa</taxon>
        <taxon>Arthropoda</taxon>
        <taxon>Chelicerata</taxon>
        <taxon>Arachnida</taxon>
        <taxon>Araneae</taxon>
        <taxon>Araneomorphae</taxon>
        <taxon>Entelegynae</taxon>
        <taxon>Araneoidea</taxon>
        <taxon>Araneidae</taxon>
        <taxon>Caerostris</taxon>
    </lineage>
</organism>
<dbReference type="EMBL" id="BPLR01020978">
    <property type="protein sequence ID" value="GIX84549.1"/>
    <property type="molecule type" value="Genomic_DNA"/>
</dbReference>
<keyword evidence="2" id="KW-1185">Reference proteome</keyword>